<dbReference type="SUPFAM" id="SSF56935">
    <property type="entry name" value="Porins"/>
    <property type="match status" value="1"/>
</dbReference>
<evidence type="ECO:0008006" key="3">
    <source>
        <dbReference type="Google" id="ProtNLM"/>
    </source>
</evidence>
<dbReference type="InterPro" id="IPR018759">
    <property type="entry name" value="BBP2_2"/>
</dbReference>
<reference evidence="1 2" key="1">
    <citation type="submission" date="2017-08" db="EMBL/GenBank/DDBJ databases">
        <title>Infants hospitalized years apart are colonized by the same room-sourced microbial strains.</title>
        <authorList>
            <person name="Brooks B."/>
            <person name="Olm M.R."/>
            <person name="Firek B.A."/>
            <person name="Baker R."/>
            <person name="Thomas B.C."/>
            <person name="Morowitz M.J."/>
            <person name="Banfield J.F."/>
        </authorList>
    </citation>
    <scope>NUCLEOTIDE SEQUENCE [LARGE SCALE GENOMIC DNA]</scope>
    <source>
        <strain evidence="1">S2_005_002_R2_33</strain>
    </source>
</reference>
<protein>
    <recommendedName>
        <fullName evidence="3">Outer membrane beta-barrel protein</fullName>
    </recommendedName>
</protein>
<dbReference type="EMBL" id="QFPX01000018">
    <property type="protein sequence ID" value="PZQ53147.1"/>
    <property type="molecule type" value="Genomic_DNA"/>
</dbReference>
<proteinExistence type="predicted"/>
<dbReference type="Proteomes" id="UP000249082">
    <property type="component" value="Unassembled WGS sequence"/>
</dbReference>
<organism evidence="1 2">
    <name type="scientific">Novosphingobium pentaromativorans</name>
    <dbReference type="NCBI Taxonomy" id="205844"/>
    <lineage>
        <taxon>Bacteria</taxon>
        <taxon>Pseudomonadati</taxon>
        <taxon>Pseudomonadota</taxon>
        <taxon>Alphaproteobacteria</taxon>
        <taxon>Sphingomonadales</taxon>
        <taxon>Sphingomonadaceae</taxon>
        <taxon>Novosphingobium</taxon>
    </lineage>
</organism>
<dbReference type="Pfam" id="PF10082">
    <property type="entry name" value="BBP2_2"/>
    <property type="match status" value="1"/>
</dbReference>
<name>A0A2W5Q6W5_9SPHN</name>
<comment type="caution">
    <text evidence="1">The sequence shown here is derived from an EMBL/GenBank/DDBJ whole genome shotgun (WGS) entry which is preliminary data.</text>
</comment>
<gene>
    <name evidence="1" type="ORF">DI555_17760</name>
</gene>
<accession>A0A2W5Q6W5</accession>
<evidence type="ECO:0000313" key="1">
    <source>
        <dbReference type="EMBL" id="PZQ53147.1"/>
    </source>
</evidence>
<dbReference type="AlphaFoldDB" id="A0A2W5Q6W5"/>
<evidence type="ECO:0000313" key="2">
    <source>
        <dbReference type="Proteomes" id="UP000249082"/>
    </source>
</evidence>
<sequence length="424" mass="46088">MRRMIGGLLTCGASLAPDMSLAQTSAGTSIVIAADLDRLDAAGARIEPGFQPVPLHLGPFAIQPAVSFISGFSSNVFNRRDAQHDASATVIPAVRMRADFAPYRLDIKAGGTLRRFARFTSENSEEFSVSSEGAFVLANEDQIVTSIGFARLIEPRSSTGTAPDAAEPLSYNRLEGKVGSDLQFGKFRLAPSLAYQGLRYAPLSLRDGSKTDQSFRNAQSIRGDIRISYDFSDMFSAFASGTLSNIRSTSASEDIRRDAQGLGALIGVKGEVTPLLSGEVGIGYQSRRYDLPIYRDFSGITFTADLQWYVTPLTTVRLQADRTFQNSGYREVAGILTDNLTVTAYHDLLRNLRLNLSATLEHGRYREVDTRTIRRTLRFNAEYHLNPHLSVGGYISCIDQDVEGAPLVSAFTTASAGIGITVTP</sequence>